<feature type="compositionally biased region" description="Low complexity" evidence="1">
    <location>
        <begin position="233"/>
        <end position="248"/>
    </location>
</feature>
<feature type="region of interest" description="Disordered" evidence="1">
    <location>
        <begin position="233"/>
        <end position="294"/>
    </location>
</feature>
<dbReference type="EMBL" id="BTRK01000004">
    <property type="protein sequence ID" value="GMR49573.1"/>
    <property type="molecule type" value="Genomic_DNA"/>
</dbReference>
<reference evidence="3" key="1">
    <citation type="submission" date="2022-10" db="EMBL/GenBank/DDBJ databases">
        <title>Genome assembly of Pristionchus species.</title>
        <authorList>
            <person name="Yoshida K."/>
            <person name="Sommer R.J."/>
        </authorList>
    </citation>
    <scope>NUCLEOTIDE SEQUENCE [LARGE SCALE GENOMIC DNA]</scope>
    <source>
        <strain evidence="3">RS5460</strain>
    </source>
</reference>
<protein>
    <submittedName>
        <fullName evidence="2">Uncharacterized protein</fullName>
    </submittedName>
</protein>
<feature type="compositionally biased region" description="Low complexity" evidence="1">
    <location>
        <begin position="158"/>
        <end position="170"/>
    </location>
</feature>
<name>A0AAN5I2J7_9BILA</name>
<accession>A0AAN5I2J7</accession>
<organism evidence="2 3">
    <name type="scientific">Pristionchus mayeri</name>
    <dbReference type="NCBI Taxonomy" id="1317129"/>
    <lineage>
        <taxon>Eukaryota</taxon>
        <taxon>Metazoa</taxon>
        <taxon>Ecdysozoa</taxon>
        <taxon>Nematoda</taxon>
        <taxon>Chromadorea</taxon>
        <taxon>Rhabditida</taxon>
        <taxon>Rhabditina</taxon>
        <taxon>Diplogasteromorpha</taxon>
        <taxon>Diplogasteroidea</taxon>
        <taxon>Neodiplogasteridae</taxon>
        <taxon>Pristionchus</taxon>
    </lineage>
</organism>
<feature type="region of interest" description="Disordered" evidence="1">
    <location>
        <begin position="152"/>
        <end position="179"/>
    </location>
</feature>
<dbReference type="AlphaFoldDB" id="A0AAN5I2J7"/>
<comment type="caution">
    <text evidence="2">The sequence shown here is derived from an EMBL/GenBank/DDBJ whole genome shotgun (WGS) entry which is preliminary data.</text>
</comment>
<keyword evidence="3" id="KW-1185">Reference proteome</keyword>
<evidence type="ECO:0000256" key="1">
    <source>
        <dbReference type="SAM" id="MobiDB-lite"/>
    </source>
</evidence>
<dbReference type="Proteomes" id="UP001328107">
    <property type="component" value="Unassembled WGS sequence"/>
</dbReference>
<feature type="non-terminal residue" evidence="2">
    <location>
        <position position="1"/>
    </location>
</feature>
<gene>
    <name evidence="2" type="ORF">PMAYCL1PPCAC_19768</name>
</gene>
<sequence length="294" mass="32462">ISFSSFLSLLEPSLQIRSIRSTRPLSSRSSVYFRNCDITLSLTLLPLPVVYFRKCDRNVPTRRPPLPHAILANIFESDIGTRPSPFPIPPPHSFVHSSFLLARCSLSFSITMNPCSRSVSVQDSPILYSPDFEQSLMDQFLPHYPSRSEFLSSDEEASSISSPSSFSSPSGEGKVTSSNGNDPVIFYSSDFEQQLMDEFLPNCQSRSEFMAEKDGFAPSCDLDADFIINDSDDSSSCSSSSPSPIISIAQGSKITPPSSPSSSLRLKNGRVHRRSRRGSRRNPKNRSTKKCVVA</sequence>
<feature type="compositionally biased region" description="Basic residues" evidence="1">
    <location>
        <begin position="267"/>
        <end position="294"/>
    </location>
</feature>
<evidence type="ECO:0000313" key="3">
    <source>
        <dbReference type="Proteomes" id="UP001328107"/>
    </source>
</evidence>
<evidence type="ECO:0000313" key="2">
    <source>
        <dbReference type="EMBL" id="GMR49573.1"/>
    </source>
</evidence>
<proteinExistence type="predicted"/>